<comment type="similarity">
    <text evidence="2 8">Belongs to the spectrin family.</text>
</comment>
<gene>
    <name evidence="13" type="ORF">DGYR_LOCUS11579</name>
</gene>
<dbReference type="InterPro" id="IPR011993">
    <property type="entry name" value="PH-like_dom_sf"/>
</dbReference>
<feature type="coiled-coil region" evidence="9">
    <location>
        <begin position="1024"/>
        <end position="1065"/>
    </location>
</feature>
<dbReference type="SMART" id="SM00150">
    <property type="entry name" value="SPEC"/>
    <property type="match status" value="17"/>
</dbReference>
<dbReference type="PROSITE" id="PS50003">
    <property type="entry name" value="PH_DOMAIN"/>
    <property type="match status" value="1"/>
</dbReference>
<dbReference type="GO" id="GO:0008091">
    <property type="term" value="C:spectrin"/>
    <property type="evidence" value="ECO:0007669"/>
    <property type="project" value="InterPro"/>
</dbReference>
<feature type="coiled-coil region" evidence="9">
    <location>
        <begin position="1235"/>
        <end position="1272"/>
    </location>
</feature>
<dbReference type="PROSITE" id="PS50021">
    <property type="entry name" value="CH"/>
    <property type="match status" value="2"/>
</dbReference>
<feature type="domain" description="PH" evidence="11">
    <location>
        <begin position="2267"/>
        <end position="2371"/>
    </location>
</feature>
<sequence>MTEVEHHYSPKQPWESATNNGTDIHEDWESGNNSAKLFERSRIKALAEERQKVQKKTFTKWVNSHLNRVECRIQDLYIDMADGKMLIKLLEVLSGDRLPRPTKGTMRIHCLENVDKALMFLMEQRVHLENVGAHDIVDCNQRLTLGLIWTIILRFQIQDIFFEAEDNEKKSAKDALLLWCQIQTKGYPNVSVRDFSRSWRDGLAFNAIIHKHRPDLIDFKNLRKSNAIQNLNNAFQVASEKLDIASLLDAEDVNQEVPEERSIMTYVASYYHVFSKMKQDSVQGRRIGKVIDGIRENDNDIQEYENLTSDLLEWIRNTITELNKREFKNTLEGVQKQLSDFNAYRTTEKPPKFVEKGNLEILLFTIQSRQRANNQKPYMPREERMISDINKAWEELERAEHERELKLREELIRQEKLEQLAARFDRKAGLREDWLNENQRLVSQDNFGQDLAAVEAATKKHEAIETDINAYNERVQAVIHVADELQSENYHDIDRIIARKENVQTLWEYLLELLQARRQRLDLTLKLYKIFQEMLYVLDWMDEITARLHSEDYGKHLMGVRDLIQKHELLEADITVVGARVRTINSSANYFVDGEFPQEVGDYRPVDRNVVADRMRYLEQRYAELLQLARGRRSMLGESERLWQFQWDITDETSWITEKYQLMSAEIPEELNLTAALLLKNKHKMEEDEVHAHHAHKISLLDSIEAVVNEIETANENELSARRGHVDGILEGGQKLIDANNLGTDIIRNRIQYVNEEWDDLVKLADTKRQRLDEVVQLNQFASDAEDVNLMLVEMLRKLNSDDVGRDETSAMSLLKKHNADKEELLNYSEVIKALHQQREQLSEKDRDLPQVGDSLRTVDNRYKELIDLADERTQKLNDALALYQLYNEADIVEQWIIEKTKLLSTMDIKPSEMEEVEIIGARFVIFDQELSTAREKVDHVNELAQQLLNNKHPNVEEVEKRRNEVSEMLSELEKIANEKRKQLSGIQSKTTWQIECTETITWIKEKTKVIESTDELTSDLAGIMQLQRRLGGLENDLTAINARLVQLEHDADQLEEDNPEEAELIRAKIDEVKALWQNLNENMQKRDEQLSAASEQRKFLGDLDSFQQWQDKTQARIAREDFPVDVADAERSLASHSEVNDDIEAHAEEHERLVEYGKSMVADMDDDPQYVMLKDRLQGIDEDWENLRRSWKSKQNKLTQNLNYQFFLRDAKQADLLLSQQDNFLSREDVPTSLTAAENLIKKLEQFIATLDANDERINQVLHEAQRLQDENHYASELIKTKADSIDDRRQANRQRANEKLLKLKSQLDLQLHLQEFDELEEWIEEKKTEMDEGELPSVKDRKIIHTKFVKHETHIAEIRTHKTFLAKLIADTEALIEEKPETSETLQPRLDDLKQKWEDLENGAEEKREVLLRAQGPAAVEDTCDDVDAWITNLECQMESELVPEAPLTLNLLIQKQNILESELQLKQQQVDQLQAMQAPLEQCEPDERDRIDKKRAQVQERFLKLMDPLKEREKRIDKEKRKRQFLRDIEDEKQWILERSPLANSADVGNSLQSVQMLERKNQSLQNDIDSHHPHMKSVCEIGHMLIDEMPEGDSQRELFASNIDEVQALWEDLEKDVEGRKGRLSKSEVAQQYLFDAAEAETWMSEQELIMMSEDKAHDEFAAENMLKKHDNVVEIIEEFAGTVRSLGERARELIEDEHPDSEIVGLRQSQVDKLYASLKDLCGDRRERLDGTLKLYMLQREIDDLLQWIHERELVAKSKEQGHDLEHVTMMINRFRDFARDTEHVGQERVAEACDTCDALINAGHHDAPKIAEYKDNVNEAWGDLIELIDTRSQELKASLARHKFLHDCSDTLERINEKKAEMSDELGRDAKTVASLQRRHQTFENDLISLGTQVHQIQEDAAKLVVSYSGDPAQELKNKEKEVLDAWNSIQESAAKRKMQLADASDLYRFFNLVRDLLLWTEDMIRQMKSEEKPRDVSGVELLMNNHQSLKVEIEARDENFSICVNLGKDLVARRHPRTGDVRDRLTELAESRGTMMDTWEGRWEHLQLMLEVYQFARDATVAEQWIASHEPYVQSLDTGNTLASVEAMIKKHEAFEKSAATQDERFLCLKNLTTFEVNEAEKENFKRSHPDQDYPQKTSSKEKYLKEFVPPLPTPSPKPAAMKKPHEETVSSPTSGAIVSPGAGSSQQEAAARPSEGPRPASNREVTLPKSSPEKAEPDFLLTSDVVDIAAKRRPTSEPYPTKTSIEARRKLHQSMPAQGEEVSGMLQRKHEWESQSKKSTNRSWEKLYCVLTSNSLRCFKDAKHSKLRDELPLAGVNAGVAGDYHKKPHVFRLRFPTGAHYIFHCKDDNERDSWINRINAVSGSTSTPTRTQTLPASGSAEKESKKKLFSLGRKK</sequence>
<keyword evidence="6 8" id="KW-0009">Actin-binding</keyword>
<evidence type="ECO:0000259" key="12">
    <source>
        <dbReference type="PROSITE" id="PS50021"/>
    </source>
</evidence>
<dbReference type="GO" id="GO:0005543">
    <property type="term" value="F:phospholipid binding"/>
    <property type="evidence" value="ECO:0007669"/>
    <property type="project" value="InterPro"/>
</dbReference>
<keyword evidence="5" id="KW-0677">Repeat</keyword>
<dbReference type="Gene3D" id="1.20.58.60">
    <property type="match status" value="12"/>
</dbReference>
<dbReference type="Pfam" id="PF00307">
    <property type="entry name" value="CH"/>
    <property type="match status" value="2"/>
</dbReference>
<dbReference type="Pfam" id="PF00435">
    <property type="entry name" value="Spectrin"/>
    <property type="match status" value="17"/>
</dbReference>
<comment type="caution">
    <text evidence="13">The sequence shown here is derived from an EMBL/GenBank/DDBJ whole genome shotgun (WGS) entry which is preliminary data.</text>
</comment>
<feature type="region of interest" description="Disordered" evidence="10">
    <location>
        <begin position="2129"/>
        <end position="2227"/>
    </location>
</feature>
<dbReference type="GO" id="GO:0016192">
    <property type="term" value="P:vesicle-mediated transport"/>
    <property type="evidence" value="ECO:0007669"/>
    <property type="project" value="UniProtKB-ARBA"/>
</dbReference>
<dbReference type="PROSITE" id="PS00020">
    <property type="entry name" value="ACTININ_2"/>
    <property type="match status" value="1"/>
</dbReference>
<dbReference type="SUPFAM" id="SSF46966">
    <property type="entry name" value="Spectrin repeat"/>
    <property type="match status" value="14"/>
</dbReference>
<dbReference type="Pfam" id="PF00169">
    <property type="entry name" value="PH"/>
    <property type="match status" value="1"/>
</dbReference>
<dbReference type="SUPFAM" id="SSF50729">
    <property type="entry name" value="PH domain-like"/>
    <property type="match status" value="1"/>
</dbReference>
<accession>A0A7I8W7N4</accession>
<dbReference type="FunFam" id="1.10.418.10:FF:000001">
    <property type="entry name" value="Actinin alpha 1"/>
    <property type="match status" value="1"/>
</dbReference>
<dbReference type="GO" id="GO:0005200">
    <property type="term" value="F:structural constituent of cytoskeleton"/>
    <property type="evidence" value="ECO:0007669"/>
    <property type="project" value="UniProtKB-UniRule"/>
</dbReference>
<keyword evidence="14" id="KW-1185">Reference proteome</keyword>
<evidence type="ECO:0000313" key="13">
    <source>
        <dbReference type="EMBL" id="CAD5123953.1"/>
    </source>
</evidence>
<feature type="coiled-coil region" evidence="9">
    <location>
        <begin position="931"/>
        <end position="990"/>
    </location>
</feature>
<evidence type="ECO:0000256" key="1">
    <source>
        <dbReference type="ARBA" id="ARBA00004245"/>
    </source>
</evidence>
<dbReference type="FunFam" id="1.20.58.60:FF:000019">
    <property type="entry name" value="Spectrin beta chain"/>
    <property type="match status" value="1"/>
</dbReference>
<evidence type="ECO:0000313" key="14">
    <source>
        <dbReference type="Proteomes" id="UP000549394"/>
    </source>
</evidence>
<dbReference type="Gene3D" id="2.30.29.30">
    <property type="entry name" value="Pleckstrin-homology domain (PH domain)/Phosphotyrosine-binding domain (PTB)"/>
    <property type="match status" value="1"/>
</dbReference>
<dbReference type="InterPro" id="IPR036872">
    <property type="entry name" value="CH_dom_sf"/>
</dbReference>
<keyword evidence="4 8" id="KW-0963">Cytoplasm</keyword>
<protein>
    <recommendedName>
        <fullName evidence="8">Spectrin beta chain</fullName>
    </recommendedName>
</protein>
<dbReference type="OrthoDB" id="5865767at2759"/>
<dbReference type="InterPro" id="IPR001589">
    <property type="entry name" value="Actinin_actin-bd_CS"/>
</dbReference>
<evidence type="ECO:0000256" key="10">
    <source>
        <dbReference type="SAM" id="MobiDB-lite"/>
    </source>
</evidence>
<comment type="subcellular location">
    <subcellularLocation>
        <location evidence="1">Cytoplasm</location>
        <location evidence="1">Cytoskeleton</location>
    </subcellularLocation>
</comment>
<evidence type="ECO:0000256" key="2">
    <source>
        <dbReference type="ARBA" id="ARBA00006826"/>
    </source>
</evidence>
<dbReference type="InterPro" id="IPR001715">
    <property type="entry name" value="CH_dom"/>
</dbReference>
<dbReference type="SUPFAM" id="SSF47576">
    <property type="entry name" value="Calponin-homology domain, CH-domain"/>
    <property type="match status" value="1"/>
</dbReference>
<name>A0A7I8W7N4_9ANNE</name>
<feature type="region of interest" description="Disordered" evidence="10">
    <location>
        <begin position="2262"/>
        <end position="2285"/>
    </location>
</feature>
<dbReference type="PIRSF" id="PIRSF002297">
    <property type="entry name" value="Spectrin_beta_subunit"/>
    <property type="match status" value="1"/>
</dbReference>
<evidence type="ECO:0000256" key="9">
    <source>
        <dbReference type="SAM" id="Coils"/>
    </source>
</evidence>
<organism evidence="13 14">
    <name type="scientific">Dimorphilus gyrociliatus</name>
    <dbReference type="NCBI Taxonomy" id="2664684"/>
    <lineage>
        <taxon>Eukaryota</taxon>
        <taxon>Metazoa</taxon>
        <taxon>Spiralia</taxon>
        <taxon>Lophotrochozoa</taxon>
        <taxon>Annelida</taxon>
        <taxon>Polychaeta</taxon>
        <taxon>Polychaeta incertae sedis</taxon>
        <taxon>Dinophilidae</taxon>
        <taxon>Dimorphilus</taxon>
    </lineage>
</organism>
<dbReference type="EMBL" id="CAJFCJ010000019">
    <property type="protein sequence ID" value="CAD5123953.1"/>
    <property type="molecule type" value="Genomic_DNA"/>
</dbReference>
<dbReference type="InterPro" id="IPR016343">
    <property type="entry name" value="Spectrin_bsu"/>
</dbReference>
<dbReference type="InterPro" id="IPR018159">
    <property type="entry name" value="Spectrin/alpha-actinin"/>
</dbReference>
<dbReference type="GO" id="GO:0003779">
    <property type="term" value="F:actin binding"/>
    <property type="evidence" value="ECO:0007669"/>
    <property type="project" value="UniProtKB-KW"/>
</dbReference>
<dbReference type="SMART" id="SM00233">
    <property type="entry name" value="PH"/>
    <property type="match status" value="1"/>
</dbReference>
<evidence type="ECO:0000256" key="5">
    <source>
        <dbReference type="ARBA" id="ARBA00022737"/>
    </source>
</evidence>
<feature type="region of interest" description="Disordered" evidence="10">
    <location>
        <begin position="1"/>
        <end position="29"/>
    </location>
</feature>
<dbReference type="Proteomes" id="UP000549394">
    <property type="component" value="Unassembled WGS sequence"/>
</dbReference>
<dbReference type="InterPro" id="IPR002017">
    <property type="entry name" value="Spectrin_repeat"/>
</dbReference>
<evidence type="ECO:0000256" key="4">
    <source>
        <dbReference type="ARBA" id="ARBA00022490"/>
    </source>
</evidence>
<dbReference type="CDD" id="cd00176">
    <property type="entry name" value="SPEC"/>
    <property type="match status" value="8"/>
</dbReference>
<evidence type="ECO:0000256" key="6">
    <source>
        <dbReference type="ARBA" id="ARBA00023203"/>
    </source>
</evidence>
<feature type="domain" description="Calponin-homology (CH)" evidence="12">
    <location>
        <begin position="170"/>
        <end position="275"/>
    </location>
</feature>
<dbReference type="PROSITE" id="PS00019">
    <property type="entry name" value="ACTININ_1"/>
    <property type="match status" value="1"/>
</dbReference>
<keyword evidence="3 8" id="KW-0117">Actin capping</keyword>
<feature type="coiled-coil region" evidence="9">
    <location>
        <begin position="1452"/>
        <end position="1479"/>
    </location>
</feature>
<keyword evidence="9" id="KW-0175">Coiled coil</keyword>
<dbReference type="CDD" id="cd10571">
    <property type="entry name" value="PH_beta_spectrin"/>
    <property type="match status" value="1"/>
</dbReference>
<feature type="compositionally biased region" description="Basic and acidic residues" evidence="10">
    <location>
        <begin position="2129"/>
        <end position="2153"/>
    </location>
</feature>
<evidence type="ECO:0000256" key="8">
    <source>
        <dbReference type="PIRNR" id="PIRNR002297"/>
    </source>
</evidence>
<dbReference type="FunFam" id="1.20.58.60:FF:000172">
    <property type="entry name" value="Spectrin beta chain"/>
    <property type="match status" value="1"/>
</dbReference>
<dbReference type="Gene3D" id="1.10.418.10">
    <property type="entry name" value="Calponin-like domain"/>
    <property type="match status" value="2"/>
</dbReference>
<feature type="compositionally biased region" description="Polar residues" evidence="10">
    <location>
        <begin position="2370"/>
        <end position="2383"/>
    </location>
</feature>
<dbReference type="FunFam" id="1.20.58.60:FF:000106">
    <property type="entry name" value="Spectrin beta chain"/>
    <property type="match status" value="1"/>
</dbReference>
<dbReference type="SMART" id="SM00033">
    <property type="entry name" value="CH"/>
    <property type="match status" value="2"/>
</dbReference>
<evidence type="ECO:0000256" key="3">
    <source>
        <dbReference type="ARBA" id="ARBA00022467"/>
    </source>
</evidence>
<feature type="compositionally biased region" description="Polar residues" evidence="10">
    <location>
        <begin position="2177"/>
        <end position="2196"/>
    </location>
</feature>
<dbReference type="InterPro" id="IPR001605">
    <property type="entry name" value="PH_dom-spectrin-type"/>
</dbReference>
<dbReference type="PRINTS" id="PR00683">
    <property type="entry name" value="SPECTRINPH"/>
</dbReference>
<keyword evidence="7 8" id="KW-0206">Cytoskeleton</keyword>
<feature type="coiled-coil region" evidence="9">
    <location>
        <begin position="454"/>
        <end position="488"/>
    </location>
</feature>
<dbReference type="InterPro" id="IPR001849">
    <property type="entry name" value="PH_domain"/>
</dbReference>
<evidence type="ECO:0000256" key="7">
    <source>
        <dbReference type="ARBA" id="ARBA00023212"/>
    </source>
</evidence>
<dbReference type="FunFam" id="2.30.29.30:FF:000024">
    <property type="entry name" value="Spectrin beta chain"/>
    <property type="match status" value="1"/>
</dbReference>
<dbReference type="FunFam" id="1.20.58.60:FF:000011">
    <property type="entry name" value="Spectrin beta chain"/>
    <property type="match status" value="1"/>
</dbReference>
<dbReference type="FunFam" id="1.10.418.10:FF:000004">
    <property type="entry name" value="Spectrin beta chain"/>
    <property type="match status" value="1"/>
</dbReference>
<dbReference type="GO" id="GO:0051693">
    <property type="term" value="P:actin filament capping"/>
    <property type="evidence" value="ECO:0007669"/>
    <property type="project" value="UniProtKB-UniRule"/>
</dbReference>
<reference evidence="13 14" key="1">
    <citation type="submission" date="2020-08" db="EMBL/GenBank/DDBJ databases">
        <authorList>
            <person name="Hejnol A."/>
        </authorList>
    </citation>
    <scope>NUCLEOTIDE SEQUENCE [LARGE SCALE GENOMIC DNA]</scope>
</reference>
<dbReference type="PANTHER" id="PTHR11915">
    <property type="entry name" value="SPECTRIN/FILAMIN RELATED CYTOSKELETAL PROTEIN"/>
    <property type="match status" value="1"/>
</dbReference>
<dbReference type="GO" id="GO:0016020">
    <property type="term" value="C:membrane"/>
    <property type="evidence" value="ECO:0007669"/>
    <property type="project" value="UniProtKB-ARBA"/>
</dbReference>
<feature type="region of interest" description="Disordered" evidence="10">
    <location>
        <begin position="2370"/>
        <end position="2403"/>
    </location>
</feature>
<dbReference type="CDD" id="cd21246">
    <property type="entry name" value="CH_SPTB-like_rpt1"/>
    <property type="match status" value="1"/>
</dbReference>
<proteinExistence type="inferred from homology"/>
<feature type="domain" description="Calponin-homology (CH)" evidence="12">
    <location>
        <begin position="52"/>
        <end position="156"/>
    </location>
</feature>
<evidence type="ECO:0000259" key="11">
    <source>
        <dbReference type="PROSITE" id="PS50003"/>
    </source>
</evidence>